<dbReference type="InterPro" id="IPR013217">
    <property type="entry name" value="Methyltransf_12"/>
</dbReference>
<dbReference type="Pfam" id="PF08242">
    <property type="entry name" value="Methyltransf_12"/>
    <property type="match status" value="1"/>
</dbReference>
<dbReference type="InterPro" id="IPR029063">
    <property type="entry name" value="SAM-dependent_MTases_sf"/>
</dbReference>
<feature type="domain" description="Methyltransferase type 12" evidence="2">
    <location>
        <begin position="298"/>
        <end position="410"/>
    </location>
</feature>
<dbReference type="PANTHER" id="PTHR43861">
    <property type="entry name" value="TRANS-ACONITATE 2-METHYLTRANSFERASE-RELATED"/>
    <property type="match status" value="1"/>
</dbReference>
<keyword evidence="3" id="KW-0489">Methyltransferase</keyword>
<dbReference type="Gene3D" id="3.40.50.150">
    <property type="entry name" value="Vaccinia Virus protein VP39"/>
    <property type="match status" value="1"/>
</dbReference>
<evidence type="ECO:0000259" key="2">
    <source>
        <dbReference type="Pfam" id="PF08242"/>
    </source>
</evidence>
<dbReference type="Proteomes" id="UP000198226">
    <property type="component" value="Chromosome I"/>
</dbReference>
<name>A0A109IH94_9ACTN</name>
<evidence type="ECO:0000256" key="1">
    <source>
        <dbReference type="ARBA" id="ARBA00022679"/>
    </source>
</evidence>
<reference evidence="4" key="1">
    <citation type="submission" date="2016-06" db="EMBL/GenBank/DDBJ databases">
        <authorList>
            <person name="Varghese N."/>
            <person name="Submissions Spin"/>
        </authorList>
    </citation>
    <scope>NUCLEOTIDE SEQUENCE [LARGE SCALE GENOMIC DNA]</scope>
    <source>
        <strain evidence="4">DSM 44983</strain>
    </source>
</reference>
<accession>A0A109IH94</accession>
<dbReference type="AlphaFoldDB" id="A0A109IH94"/>
<dbReference type="PANTHER" id="PTHR43861:SF3">
    <property type="entry name" value="PUTATIVE (AFU_ORTHOLOGUE AFUA_2G14390)-RELATED"/>
    <property type="match status" value="1"/>
</dbReference>
<dbReference type="GO" id="GO:0008168">
    <property type="term" value="F:methyltransferase activity"/>
    <property type="evidence" value="ECO:0007669"/>
    <property type="project" value="UniProtKB-KW"/>
</dbReference>
<keyword evidence="4" id="KW-1185">Reference proteome</keyword>
<keyword evidence="1 3" id="KW-0808">Transferase</keyword>
<dbReference type="EMBL" id="LT607752">
    <property type="protein sequence ID" value="SCG36916.1"/>
    <property type="molecule type" value="Genomic_DNA"/>
</dbReference>
<sequence length="472" mass="51915">MTTADLRIRAEPGSFRDPANRVFHLGDQVLRGLGPQAAADWRSLAASDFFAALLAEGKVCATTAVDPTTLPDTGWTTVLRHERIPFVSHPYEWSFGMLRDAALLHLEILRRALEAGFTVKDGSAYNLQWRGATPVFIDIGSFAPLVEGEPWAGYRQFCQTLLYPLLLQAHLGVDFQPWLRARVDGIEPDQLRPLFRGVRRLLPGVPTHVHLHGAMQARHATASSSAVTAQLRDAGYSRHLALATVRRLARLVRRLDRRVDGGHWADYQRTCGYSPADRAAKESFVAAAVTGGTVRLVLDLGANDGRYARIAARHAAQVVAVEQDPAVVDTLYRALRAEGDRRILPLVMDLADPSPGGGWAGVERAGFAARTHADLVLALAVVHHLAIGRNVPLPEVVDQLVGYVRPGGRLVVEFVHPQDPMARRLLANKPAGIFPDYRRDEFARLLTARCRIERQQDLPSGTRTLYQAVVDG</sequence>
<evidence type="ECO:0000313" key="3">
    <source>
        <dbReference type="EMBL" id="SCG36916.1"/>
    </source>
</evidence>
<proteinExistence type="predicted"/>
<dbReference type="CDD" id="cd02440">
    <property type="entry name" value="AdoMet_MTases"/>
    <property type="match status" value="1"/>
</dbReference>
<dbReference type="SUPFAM" id="SSF53335">
    <property type="entry name" value="S-adenosyl-L-methionine-dependent methyltransferases"/>
    <property type="match status" value="1"/>
</dbReference>
<gene>
    <name evidence="3" type="ORF">GA0070623_0256</name>
</gene>
<dbReference type="RefSeq" id="WP_067312983.1">
    <property type="nucleotide sequence ID" value="NZ_LRMV01000143.1"/>
</dbReference>
<evidence type="ECO:0000313" key="4">
    <source>
        <dbReference type="Proteomes" id="UP000198226"/>
    </source>
</evidence>
<protein>
    <submittedName>
        <fullName evidence="3">Methyltransferase domain-containing protein</fullName>
    </submittedName>
</protein>
<dbReference type="OrthoDB" id="9765084at2"/>
<organism evidence="3 4">
    <name type="scientific">Micromonospora rifamycinica</name>
    <dbReference type="NCBI Taxonomy" id="291594"/>
    <lineage>
        <taxon>Bacteria</taxon>
        <taxon>Bacillati</taxon>
        <taxon>Actinomycetota</taxon>
        <taxon>Actinomycetes</taxon>
        <taxon>Micromonosporales</taxon>
        <taxon>Micromonosporaceae</taxon>
        <taxon>Micromonospora</taxon>
    </lineage>
</organism>
<dbReference type="GO" id="GO:0032259">
    <property type="term" value="P:methylation"/>
    <property type="evidence" value="ECO:0007669"/>
    <property type="project" value="UniProtKB-KW"/>
</dbReference>